<sequence length="612" mass="72775">MTTNTYLPNIPINFERNGYQNLAKSQQISPVNGLKKRLLQINELQANTSNLMLQTGKISRSNRSTTRFQIEEIRPESIAKNHLLQKKQYAEFLNRMGKDQKMSNEEAFRILGIPDLRQQFEQEQKNDAEDSDLEQFWQPIPKMRETQVKFANWAKDQSENPRQFLEETAKELYADFEFTQKNTKMFSDPNIPIHINSTPVIKCYDALNELQEKGKLFFKLPLKDILEQDKKHFEKIMNKLKRSHQIEQRNLKTQLKNNYLKLINDKLHKIQDSLAFEFGEILMQVEKKDLLIQQLQDQISHYQIMLTNQEQHLSEVVRHQTLIEIEHLSQKLEEQGRKIERNHTLYQARLDYDTKATMTQKANYLTKKDPLLNKQFKMYNSYIWLELKEKEKIAAMQILEEFADLLNEKEYFCKVKELDLGNYQYILEDYQKQEIIKDAKIEELKEQIEHLQKDLSFEKKSHQSKIDNIVNHYKSIINDLNSNYIDLREFVKLEIEAREMIQEKLTIINLDFKTEIRKLRLILKTPRLYQQYLKDMGINANPFVTQMPVVQQLDNQKKPKSRPPKRLSQKLNKISLGMMKMRFLSKDKTGSLDMLSPPQSGRIQYSSQSQFL</sequence>
<reference evidence="3 4" key="1">
    <citation type="submission" date="2014-06" db="EMBL/GenBank/DDBJ databases">
        <authorList>
            <person name="Swart Estienne"/>
        </authorList>
    </citation>
    <scope>NUCLEOTIDE SEQUENCE [LARGE SCALE GENOMIC DNA]</scope>
    <source>
        <strain evidence="3 4">130c</strain>
    </source>
</reference>
<evidence type="ECO:0000313" key="4">
    <source>
        <dbReference type="Proteomes" id="UP000039865"/>
    </source>
</evidence>
<organism evidence="3 4">
    <name type="scientific">Stylonychia lemnae</name>
    <name type="common">Ciliate</name>
    <dbReference type="NCBI Taxonomy" id="5949"/>
    <lineage>
        <taxon>Eukaryota</taxon>
        <taxon>Sar</taxon>
        <taxon>Alveolata</taxon>
        <taxon>Ciliophora</taxon>
        <taxon>Intramacronucleata</taxon>
        <taxon>Spirotrichea</taxon>
        <taxon>Stichotrichia</taxon>
        <taxon>Sporadotrichida</taxon>
        <taxon>Oxytrichidae</taxon>
        <taxon>Stylonychinae</taxon>
        <taxon>Stylonychia</taxon>
    </lineage>
</organism>
<feature type="region of interest" description="Disordered" evidence="2">
    <location>
        <begin position="589"/>
        <end position="612"/>
    </location>
</feature>
<name>A0A078BD51_STYLE</name>
<proteinExistence type="predicted"/>
<accession>A0A078BD51</accession>
<keyword evidence="1" id="KW-0175">Coiled coil</keyword>
<evidence type="ECO:0000256" key="2">
    <source>
        <dbReference type="SAM" id="MobiDB-lite"/>
    </source>
</evidence>
<dbReference type="Proteomes" id="UP000039865">
    <property type="component" value="Unassembled WGS sequence"/>
</dbReference>
<keyword evidence="4" id="KW-1185">Reference proteome</keyword>
<evidence type="ECO:0000313" key="3">
    <source>
        <dbReference type="EMBL" id="CDW91142.1"/>
    </source>
</evidence>
<protein>
    <submittedName>
        <fullName evidence="3">Uncharacterized protein</fullName>
    </submittedName>
</protein>
<dbReference type="InParanoid" id="A0A078BD51"/>
<feature type="compositionally biased region" description="Polar residues" evidence="2">
    <location>
        <begin position="597"/>
        <end position="612"/>
    </location>
</feature>
<feature type="coiled-coil region" evidence="1">
    <location>
        <begin position="292"/>
        <end position="342"/>
    </location>
</feature>
<dbReference type="EMBL" id="CCKQ01019134">
    <property type="protein sequence ID" value="CDW91142.1"/>
    <property type="molecule type" value="Genomic_DNA"/>
</dbReference>
<gene>
    <name evidence="3" type="primary">Contig18971.g20120</name>
    <name evidence="3" type="ORF">STYLEM_20293</name>
</gene>
<dbReference type="AlphaFoldDB" id="A0A078BD51"/>
<feature type="coiled-coil region" evidence="1">
    <location>
        <begin position="427"/>
        <end position="461"/>
    </location>
</feature>
<evidence type="ECO:0000256" key="1">
    <source>
        <dbReference type="SAM" id="Coils"/>
    </source>
</evidence>